<dbReference type="EMBL" id="ARZX01000002">
    <property type="protein sequence ID" value="EWH14779.1"/>
    <property type="molecule type" value="Genomic_DNA"/>
</dbReference>
<dbReference type="Gene3D" id="3.40.50.2300">
    <property type="match status" value="1"/>
</dbReference>
<evidence type="ECO:0000313" key="5">
    <source>
        <dbReference type="Proteomes" id="UP000019275"/>
    </source>
</evidence>
<dbReference type="SMART" id="SM00850">
    <property type="entry name" value="LytTR"/>
    <property type="match status" value="1"/>
</dbReference>
<proteinExistence type="predicted"/>
<accession>A0ABN0RS46</accession>
<evidence type="ECO:0000256" key="1">
    <source>
        <dbReference type="PROSITE-ProRule" id="PRU00169"/>
    </source>
</evidence>
<comment type="caution">
    <text evidence="4">The sequence shown here is derived from an EMBL/GenBank/DDBJ whole genome shotgun (WGS) entry which is preliminary data.</text>
</comment>
<protein>
    <submittedName>
        <fullName evidence="4">LytTR family two component transcriptional regulator</fullName>
    </submittedName>
</protein>
<dbReference type="PANTHER" id="PTHR37299:SF1">
    <property type="entry name" value="STAGE 0 SPORULATION PROTEIN A HOMOLOG"/>
    <property type="match status" value="1"/>
</dbReference>
<keyword evidence="5" id="KW-1185">Reference proteome</keyword>
<dbReference type="InterPro" id="IPR007492">
    <property type="entry name" value="LytTR_DNA-bd_dom"/>
</dbReference>
<feature type="domain" description="Response regulatory" evidence="2">
    <location>
        <begin position="3"/>
        <end position="114"/>
    </location>
</feature>
<dbReference type="SUPFAM" id="SSF52172">
    <property type="entry name" value="CheY-like"/>
    <property type="match status" value="1"/>
</dbReference>
<dbReference type="InterPro" id="IPR001789">
    <property type="entry name" value="Sig_transdc_resp-reg_receiver"/>
</dbReference>
<keyword evidence="1" id="KW-0597">Phosphoprotein</keyword>
<feature type="modified residue" description="4-aspartylphosphate" evidence="1">
    <location>
        <position position="54"/>
    </location>
</feature>
<sequence length="226" mass="26071">MYKCIIIDDEELARGLLTSYISKLDYLELVADYENPIDAIQTLKANTIDLIFLDIQMPNLKGTDFAKMIPATTKIIFTTAYSEYALQGYELNALDYLLKPITFERFLQAVNKLETTESPNKYTNNTTITIKSGYDLHKIQLQHITHIESDSEYVNFYLEDGKKIMSHQTLKSLEKTLDPNLFMRVHRSFIVNKSKVTSLKGRDLLLSSINIPVSDSYYDKVKKELF</sequence>
<reference evidence="4 5" key="1">
    <citation type="journal article" date="2014" name="Genome Announc.">
        <title>Draft Genome Sequence of the Carrageenan-Degrading Bacterium Cellulophaga sp. Strain KL-A, Isolated from Decaying Marine Algae.</title>
        <authorList>
            <person name="Shan D."/>
            <person name="Ying J."/>
            <person name="Li X."/>
            <person name="Gao Z."/>
            <person name="Wei G."/>
            <person name="Shao Z."/>
        </authorList>
    </citation>
    <scope>NUCLEOTIDE SEQUENCE [LARGE SCALE GENOMIC DNA]</scope>
    <source>
        <strain evidence="4 5">KL-A</strain>
    </source>
</reference>
<evidence type="ECO:0000259" key="2">
    <source>
        <dbReference type="PROSITE" id="PS50110"/>
    </source>
</evidence>
<name>A0ABN0RS46_9FLAO</name>
<dbReference type="Pfam" id="PF00072">
    <property type="entry name" value="Response_reg"/>
    <property type="match status" value="1"/>
</dbReference>
<feature type="domain" description="HTH LytTR-type" evidence="3">
    <location>
        <begin position="128"/>
        <end position="226"/>
    </location>
</feature>
<dbReference type="InterPro" id="IPR046947">
    <property type="entry name" value="LytR-like"/>
</dbReference>
<dbReference type="PROSITE" id="PS50930">
    <property type="entry name" value="HTH_LYTTR"/>
    <property type="match status" value="1"/>
</dbReference>
<dbReference type="Proteomes" id="UP000019275">
    <property type="component" value="Unassembled WGS sequence"/>
</dbReference>
<dbReference type="Pfam" id="PF04397">
    <property type="entry name" value="LytTR"/>
    <property type="match status" value="1"/>
</dbReference>
<evidence type="ECO:0000313" key="4">
    <source>
        <dbReference type="EMBL" id="EWH14779.1"/>
    </source>
</evidence>
<dbReference type="InterPro" id="IPR011006">
    <property type="entry name" value="CheY-like_superfamily"/>
</dbReference>
<gene>
    <name evidence="4" type="ORF">KLA_03087</name>
</gene>
<dbReference type="Gene3D" id="2.40.50.1020">
    <property type="entry name" value="LytTr DNA-binding domain"/>
    <property type="match status" value="1"/>
</dbReference>
<dbReference type="PROSITE" id="PS50110">
    <property type="entry name" value="RESPONSE_REGULATORY"/>
    <property type="match status" value="1"/>
</dbReference>
<evidence type="ECO:0000259" key="3">
    <source>
        <dbReference type="PROSITE" id="PS50930"/>
    </source>
</evidence>
<dbReference type="RefSeq" id="WP_034643703.1">
    <property type="nucleotide sequence ID" value="NZ_ARZX01000002.1"/>
</dbReference>
<dbReference type="SMART" id="SM00448">
    <property type="entry name" value="REC"/>
    <property type="match status" value="1"/>
</dbReference>
<organism evidence="4 5">
    <name type="scientific">Cellulophaga geojensis KL-A</name>
    <dbReference type="NCBI Taxonomy" id="1328323"/>
    <lineage>
        <taxon>Bacteria</taxon>
        <taxon>Pseudomonadati</taxon>
        <taxon>Bacteroidota</taxon>
        <taxon>Flavobacteriia</taxon>
        <taxon>Flavobacteriales</taxon>
        <taxon>Flavobacteriaceae</taxon>
        <taxon>Cellulophaga</taxon>
    </lineage>
</organism>
<dbReference type="PANTHER" id="PTHR37299">
    <property type="entry name" value="TRANSCRIPTIONAL REGULATOR-RELATED"/>
    <property type="match status" value="1"/>
</dbReference>